<name>A0ABT5FDU8_9GAMM</name>
<accession>A0ABT5FDU8</accession>
<dbReference type="EMBL" id="JAQOMS010000002">
    <property type="protein sequence ID" value="MDC2889692.1"/>
    <property type="molecule type" value="Genomic_DNA"/>
</dbReference>
<reference evidence="1 2" key="1">
    <citation type="submission" date="2023-01" db="EMBL/GenBank/DDBJ databases">
        <title>Psychrosphaera sp. nov., isolated from marine algae.</title>
        <authorList>
            <person name="Bayburt H."/>
            <person name="Choi B.J."/>
            <person name="Kim J.M."/>
            <person name="Choi D.G."/>
            <person name="Jeon C.O."/>
        </authorList>
    </citation>
    <scope>NUCLEOTIDE SEQUENCE [LARGE SCALE GENOMIC DNA]</scope>
    <source>
        <strain evidence="1 2">G1-22</strain>
    </source>
</reference>
<dbReference type="RefSeq" id="WP_272181075.1">
    <property type="nucleotide sequence ID" value="NZ_JAQOMS010000002.1"/>
</dbReference>
<evidence type="ECO:0000313" key="2">
    <source>
        <dbReference type="Proteomes" id="UP001528411"/>
    </source>
</evidence>
<dbReference type="Proteomes" id="UP001528411">
    <property type="component" value="Unassembled WGS sequence"/>
</dbReference>
<keyword evidence="2" id="KW-1185">Reference proteome</keyword>
<evidence type="ECO:0000313" key="1">
    <source>
        <dbReference type="EMBL" id="MDC2889692.1"/>
    </source>
</evidence>
<protein>
    <submittedName>
        <fullName evidence="1">Uncharacterized protein</fullName>
    </submittedName>
</protein>
<sequence length="143" mass="15874">MFKATSIEQPHGDKGITQLQYEDVLGQEQRATFSVAKTTGQLKTYVHATTQLLRDPVPQHSTYSESSNLPYVRSGNIAFDALFALSMDEMKLNSVANIKDGNYNLGKAIACPCFETGEKWNYVWTRDLSYAAQLGLGFLTLNA</sequence>
<proteinExistence type="predicted"/>
<organism evidence="1 2">
    <name type="scientific">Psychrosphaera algicola</name>
    <dbReference type="NCBI Taxonomy" id="3023714"/>
    <lineage>
        <taxon>Bacteria</taxon>
        <taxon>Pseudomonadati</taxon>
        <taxon>Pseudomonadota</taxon>
        <taxon>Gammaproteobacteria</taxon>
        <taxon>Alteromonadales</taxon>
        <taxon>Pseudoalteromonadaceae</taxon>
        <taxon>Psychrosphaera</taxon>
    </lineage>
</organism>
<gene>
    <name evidence="1" type="ORF">PN838_14035</name>
</gene>
<comment type="caution">
    <text evidence="1">The sequence shown here is derived from an EMBL/GenBank/DDBJ whole genome shotgun (WGS) entry which is preliminary data.</text>
</comment>